<dbReference type="EMBL" id="GBRH01229055">
    <property type="protein sequence ID" value="JAD68840.1"/>
    <property type="molecule type" value="Transcribed_RNA"/>
</dbReference>
<name>A0A0A9C609_ARUDO</name>
<organism evidence="1">
    <name type="scientific">Arundo donax</name>
    <name type="common">Giant reed</name>
    <name type="synonym">Donax arundinaceus</name>
    <dbReference type="NCBI Taxonomy" id="35708"/>
    <lineage>
        <taxon>Eukaryota</taxon>
        <taxon>Viridiplantae</taxon>
        <taxon>Streptophyta</taxon>
        <taxon>Embryophyta</taxon>
        <taxon>Tracheophyta</taxon>
        <taxon>Spermatophyta</taxon>
        <taxon>Magnoliopsida</taxon>
        <taxon>Liliopsida</taxon>
        <taxon>Poales</taxon>
        <taxon>Poaceae</taxon>
        <taxon>PACMAD clade</taxon>
        <taxon>Arundinoideae</taxon>
        <taxon>Arundineae</taxon>
        <taxon>Arundo</taxon>
    </lineage>
</organism>
<protein>
    <submittedName>
        <fullName evidence="1">Uncharacterized protein</fullName>
    </submittedName>
</protein>
<reference evidence="1" key="1">
    <citation type="submission" date="2014-09" db="EMBL/GenBank/DDBJ databases">
        <authorList>
            <person name="Magalhaes I.L.F."/>
            <person name="Oliveira U."/>
            <person name="Santos F.R."/>
            <person name="Vidigal T.H.D.A."/>
            <person name="Brescovit A.D."/>
            <person name="Santos A.J."/>
        </authorList>
    </citation>
    <scope>NUCLEOTIDE SEQUENCE</scope>
    <source>
        <tissue evidence="1">Shoot tissue taken approximately 20 cm above the soil surface</tissue>
    </source>
</reference>
<dbReference type="AlphaFoldDB" id="A0A0A9C609"/>
<accession>A0A0A9C609</accession>
<proteinExistence type="predicted"/>
<sequence>MLHYLHCLCRYHICIGHLGGNWFF</sequence>
<reference evidence="1" key="2">
    <citation type="journal article" date="2015" name="Data Brief">
        <title>Shoot transcriptome of the giant reed, Arundo donax.</title>
        <authorList>
            <person name="Barrero R.A."/>
            <person name="Guerrero F.D."/>
            <person name="Moolhuijzen P."/>
            <person name="Goolsby J.A."/>
            <person name="Tidwell J."/>
            <person name="Bellgard S.E."/>
            <person name="Bellgard M.I."/>
        </authorList>
    </citation>
    <scope>NUCLEOTIDE SEQUENCE</scope>
    <source>
        <tissue evidence="1">Shoot tissue taken approximately 20 cm above the soil surface</tissue>
    </source>
</reference>
<evidence type="ECO:0000313" key="1">
    <source>
        <dbReference type="EMBL" id="JAD68840.1"/>
    </source>
</evidence>